<evidence type="ECO:0000256" key="11">
    <source>
        <dbReference type="PIRSR" id="PIRSR000216-1"/>
    </source>
</evidence>
<dbReference type="AlphaFoldDB" id="A0AA95H6F2"/>
<evidence type="ECO:0000256" key="10">
    <source>
        <dbReference type="ARBA" id="ARBA00047712"/>
    </source>
</evidence>
<evidence type="ECO:0000256" key="2">
    <source>
        <dbReference type="ARBA" id="ARBA00019898"/>
    </source>
</evidence>
<accession>A0AA95H6F2</accession>
<dbReference type="GO" id="GO:0003954">
    <property type="term" value="F:NADH dehydrogenase activity"/>
    <property type="evidence" value="ECO:0007669"/>
    <property type="project" value="TreeGrafter"/>
</dbReference>
<evidence type="ECO:0000256" key="4">
    <source>
        <dbReference type="ARBA" id="ARBA00022723"/>
    </source>
</evidence>
<protein>
    <recommendedName>
        <fullName evidence="2">NADH-quinone oxidoreductase subunit E</fullName>
    </recommendedName>
    <alternativeName>
        <fullName evidence="7">NADH dehydrogenase I subunit E</fullName>
    </alternativeName>
    <alternativeName>
        <fullName evidence="8">NDH-1 subunit E</fullName>
    </alternativeName>
</protein>
<dbReference type="FunFam" id="1.10.10.1590:FF:000001">
    <property type="entry name" value="NADH-quinone oxidoreductase subunit E"/>
    <property type="match status" value="1"/>
</dbReference>
<dbReference type="PIRSF" id="PIRSF000216">
    <property type="entry name" value="NADH_DH_24kDa"/>
    <property type="match status" value="1"/>
</dbReference>
<dbReference type="GO" id="GO:0046872">
    <property type="term" value="F:metal ion binding"/>
    <property type="evidence" value="ECO:0007669"/>
    <property type="project" value="UniProtKB-KW"/>
</dbReference>
<reference evidence="12" key="1">
    <citation type="journal article" date="2023" name="Int. J. Mol. Sci.">
        <title>Metagenomics Revealed a New Genus 'Candidatus Thiocaldithrix dubininis' gen. nov., sp. nov. and a New Species 'Candidatus Thiothrix putei' sp. nov. in the Family Thiotrichaceae, Some Members of Which Have Traits of Both Na+- and H+-Motive Energetics.</title>
        <authorList>
            <person name="Ravin N.V."/>
            <person name="Muntyan M.S."/>
            <person name="Smolyakov D.D."/>
            <person name="Rudenko T.S."/>
            <person name="Beletsky A.V."/>
            <person name="Mardanov A.V."/>
            <person name="Grabovich M.Y."/>
        </authorList>
    </citation>
    <scope>NUCLEOTIDE SEQUENCE</scope>
    <source>
        <strain evidence="12">GKL-01</strain>
    </source>
</reference>
<dbReference type="KEGG" id="tdu:QJT80_11235"/>
<comment type="cofactor">
    <cofactor evidence="9">
        <name>[2Fe-2S] cluster</name>
        <dbReference type="ChEBI" id="CHEBI:190135"/>
    </cofactor>
</comment>
<sequence>MTELKRKSDLLSHHEREEIDSWLKRYPEDRKQSALLAALRAVMHEDHYLSVEKMDAVADYLGLPAIAVYEVASFYSMYELDKKAAAKYSISVCTNVSCMLCGSDKILDHIENKLGVKLGQATPDGKFFIKMEEECLAACSSAPMMQVNHVYHTHLTPEKVDQILDGLE</sequence>
<keyword evidence="3 11" id="KW-0001">2Fe-2S</keyword>
<feature type="binding site" evidence="11">
    <location>
        <position position="98"/>
    </location>
    <ligand>
        <name>[2Fe-2S] cluster</name>
        <dbReference type="ChEBI" id="CHEBI:190135"/>
    </ligand>
</feature>
<comment type="similarity">
    <text evidence="1">Belongs to the complex I 24 kDa subunit family.</text>
</comment>
<dbReference type="PANTHER" id="PTHR10371:SF3">
    <property type="entry name" value="NADH DEHYDROGENASE [UBIQUINONE] FLAVOPROTEIN 2, MITOCHONDRIAL"/>
    <property type="match status" value="1"/>
</dbReference>
<dbReference type="Pfam" id="PF01257">
    <property type="entry name" value="2Fe-2S_thioredx"/>
    <property type="match status" value="1"/>
</dbReference>
<evidence type="ECO:0000313" key="12">
    <source>
        <dbReference type="EMBL" id="WGZ90068.1"/>
    </source>
</evidence>
<evidence type="ECO:0000256" key="8">
    <source>
        <dbReference type="ARBA" id="ARBA00032788"/>
    </source>
</evidence>
<comment type="cofactor">
    <cofactor evidence="11">
        <name>[2Fe-2S] cluster</name>
        <dbReference type="ChEBI" id="CHEBI:190135"/>
    </cofactor>
    <text evidence="11">Binds 1 [2Fe-2S] cluster.</text>
</comment>
<keyword evidence="4 11" id="KW-0479">Metal-binding</keyword>
<evidence type="ECO:0000256" key="1">
    <source>
        <dbReference type="ARBA" id="ARBA00010643"/>
    </source>
</evidence>
<dbReference type="InterPro" id="IPR041921">
    <property type="entry name" value="NuoE_N"/>
</dbReference>
<keyword evidence="6 11" id="KW-0411">Iron-sulfur</keyword>
<proteinExistence type="inferred from homology"/>
<dbReference type="Gene3D" id="3.40.30.10">
    <property type="entry name" value="Glutaredoxin"/>
    <property type="match status" value="1"/>
</dbReference>
<name>A0AA95H6F2_9GAMM</name>
<evidence type="ECO:0000256" key="6">
    <source>
        <dbReference type="ARBA" id="ARBA00023014"/>
    </source>
</evidence>
<dbReference type="PANTHER" id="PTHR10371">
    <property type="entry name" value="NADH DEHYDROGENASE UBIQUINONE FLAVOPROTEIN 2, MITOCHONDRIAL"/>
    <property type="match status" value="1"/>
</dbReference>
<dbReference type="Gene3D" id="1.10.10.1590">
    <property type="entry name" value="NADH-quinone oxidoreductase subunit E"/>
    <property type="match status" value="1"/>
</dbReference>
<dbReference type="CDD" id="cd03064">
    <property type="entry name" value="TRX_Fd_NuoE"/>
    <property type="match status" value="1"/>
</dbReference>
<gene>
    <name evidence="12" type="primary">nuoE</name>
    <name evidence="12" type="ORF">QJT80_11235</name>
</gene>
<keyword evidence="5 11" id="KW-0408">Iron</keyword>
<evidence type="ECO:0000256" key="7">
    <source>
        <dbReference type="ARBA" id="ARBA00031580"/>
    </source>
</evidence>
<dbReference type="InterPro" id="IPR042128">
    <property type="entry name" value="NuoE_dom"/>
</dbReference>
<reference evidence="12" key="2">
    <citation type="submission" date="2023-04" db="EMBL/GenBank/DDBJ databases">
        <authorList>
            <person name="Beletskiy A.V."/>
            <person name="Mardanov A.V."/>
            <person name="Ravin N.V."/>
        </authorList>
    </citation>
    <scope>NUCLEOTIDE SEQUENCE</scope>
    <source>
        <strain evidence="12">GKL-01</strain>
    </source>
</reference>
<evidence type="ECO:0000256" key="3">
    <source>
        <dbReference type="ARBA" id="ARBA00022714"/>
    </source>
</evidence>
<dbReference type="NCBIfam" id="TIGR01958">
    <property type="entry name" value="nuoE_fam"/>
    <property type="match status" value="1"/>
</dbReference>
<feature type="binding site" evidence="11">
    <location>
        <position position="93"/>
    </location>
    <ligand>
        <name>[2Fe-2S] cluster</name>
        <dbReference type="ChEBI" id="CHEBI:190135"/>
    </ligand>
</feature>
<dbReference type="Proteomes" id="UP001300672">
    <property type="component" value="Chromosome"/>
</dbReference>
<dbReference type="EMBL" id="CP124755">
    <property type="protein sequence ID" value="WGZ90068.1"/>
    <property type="molecule type" value="Genomic_DNA"/>
</dbReference>
<dbReference type="InterPro" id="IPR002023">
    <property type="entry name" value="NuoE-like"/>
</dbReference>
<feature type="binding site" evidence="11">
    <location>
        <position position="139"/>
    </location>
    <ligand>
        <name>[2Fe-2S] cluster</name>
        <dbReference type="ChEBI" id="CHEBI:190135"/>
    </ligand>
</feature>
<organism evidence="12">
    <name type="scientific">Candidatus Thiocaldithrix dubininis</name>
    <dbReference type="NCBI Taxonomy" id="3080823"/>
    <lineage>
        <taxon>Bacteria</taxon>
        <taxon>Pseudomonadati</taxon>
        <taxon>Pseudomonadota</taxon>
        <taxon>Gammaproteobacteria</taxon>
        <taxon>Thiotrichales</taxon>
        <taxon>Thiotrichaceae</taxon>
        <taxon>Candidatus Thiocaldithrix</taxon>
    </lineage>
</organism>
<evidence type="ECO:0000256" key="9">
    <source>
        <dbReference type="ARBA" id="ARBA00034078"/>
    </source>
</evidence>
<dbReference type="GO" id="GO:0051537">
    <property type="term" value="F:2 iron, 2 sulfur cluster binding"/>
    <property type="evidence" value="ECO:0007669"/>
    <property type="project" value="UniProtKB-KW"/>
</dbReference>
<dbReference type="SUPFAM" id="SSF52833">
    <property type="entry name" value="Thioredoxin-like"/>
    <property type="match status" value="1"/>
</dbReference>
<feature type="binding site" evidence="11">
    <location>
        <position position="135"/>
    </location>
    <ligand>
        <name>[2Fe-2S] cluster</name>
        <dbReference type="ChEBI" id="CHEBI:190135"/>
    </ligand>
</feature>
<comment type="catalytic activity">
    <reaction evidence="10">
        <text>a quinone + NADH + 5 H(+)(in) = a quinol + NAD(+) + 4 H(+)(out)</text>
        <dbReference type="Rhea" id="RHEA:57888"/>
        <dbReference type="ChEBI" id="CHEBI:15378"/>
        <dbReference type="ChEBI" id="CHEBI:24646"/>
        <dbReference type="ChEBI" id="CHEBI:57540"/>
        <dbReference type="ChEBI" id="CHEBI:57945"/>
        <dbReference type="ChEBI" id="CHEBI:132124"/>
    </reaction>
</comment>
<dbReference type="InterPro" id="IPR036249">
    <property type="entry name" value="Thioredoxin-like_sf"/>
</dbReference>
<evidence type="ECO:0000256" key="5">
    <source>
        <dbReference type="ARBA" id="ARBA00023004"/>
    </source>
</evidence>